<dbReference type="GO" id="GO:0008270">
    <property type="term" value="F:zinc ion binding"/>
    <property type="evidence" value="ECO:0007669"/>
    <property type="project" value="UniProtKB-KW"/>
</dbReference>
<keyword evidence="6 10" id="KW-1133">Transmembrane helix</keyword>
<dbReference type="PANTHER" id="PTHR47168">
    <property type="entry name" value="RING ZINC FINGER DOMAIN SUPERFAMILY PROTEIN-RELATED"/>
    <property type="match status" value="1"/>
</dbReference>
<evidence type="ECO:0000256" key="3">
    <source>
        <dbReference type="ARBA" id="ARBA00022723"/>
    </source>
</evidence>
<dbReference type="PANTHER" id="PTHR47168:SF1">
    <property type="entry name" value="OS02G0798600 PROTEIN"/>
    <property type="match status" value="1"/>
</dbReference>
<evidence type="ECO:0000259" key="11">
    <source>
        <dbReference type="PROSITE" id="PS50089"/>
    </source>
</evidence>
<evidence type="ECO:0000313" key="12">
    <source>
        <dbReference type="EMBL" id="GIY03478.1"/>
    </source>
</evidence>
<feature type="region of interest" description="Disordered" evidence="9">
    <location>
        <begin position="335"/>
        <end position="358"/>
    </location>
</feature>
<dbReference type="SMART" id="SM00184">
    <property type="entry name" value="RING"/>
    <property type="match status" value="1"/>
</dbReference>
<feature type="domain" description="RING-type" evidence="11">
    <location>
        <begin position="242"/>
        <end position="284"/>
    </location>
</feature>
<evidence type="ECO:0000256" key="7">
    <source>
        <dbReference type="ARBA" id="ARBA00023136"/>
    </source>
</evidence>
<evidence type="ECO:0000256" key="10">
    <source>
        <dbReference type="SAM" id="Phobius"/>
    </source>
</evidence>
<comment type="subcellular location">
    <subcellularLocation>
        <location evidence="1">Membrane</location>
        <topology evidence="1">Single-pass membrane protein</topology>
    </subcellularLocation>
</comment>
<keyword evidence="7 10" id="KW-0472">Membrane</keyword>
<dbReference type="Gene3D" id="3.50.30.30">
    <property type="match status" value="1"/>
</dbReference>
<evidence type="ECO:0000256" key="6">
    <source>
        <dbReference type="ARBA" id="ARBA00022989"/>
    </source>
</evidence>
<accession>A0AAV4Q1F5</accession>
<dbReference type="Pfam" id="PF13639">
    <property type="entry name" value="zf-RING_2"/>
    <property type="match status" value="1"/>
</dbReference>
<dbReference type="AlphaFoldDB" id="A0AAV4Q1F5"/>
<dbReference type="PROSITE" id="PS50089">
    <property type="entry name" value="ZF_RING_2"/>
    <property type="match status" value="1"/>
</dbReference>
<feature type="transmembrane region" description="Helical" evidence="10">
    <location>
        <begin position="159"/>
        <end position="186"/>
    </location>
</feature>
<dbReference type="Pfam" id="PF02225">
    <property type="entry name" value="PA"/>
    <property type="match status" value="1"/>
</dbReference>
<proteinExistence type="predicted"/>
<feature type="transmembrane region" description="Helical" evidence="10">
    <location>
        <begin position="6"/>
        <end position="23"/>
    </location>
</feature>
<evidence type="ECO:0000256" key="5">
    <source>
        <dbReference type="ARBA" id="ARBA00022833"/>
    </source>
</evidence>
<dbReference type="FunFam" id="3.30.40.10:FF:000824">
    <property type="entry name" value="E3 ubiquitin-protein ligase RNF13"/>
    <property type="match status" value="1"/>
</dbReference>
<evidence type="ECO:0000256" key="2">
    <source>
        <dbReference type="ARBA" id="ARBA00022692"/>
    </source>
</evidence>
<dbReference type="SUPFAM" id="SSF57850">
    <property type="entry name" value="RING/U-box"/>
    <property type="match status" value="1"/>
</dbReference>
<dbReference type="InterPro" id="IPR001841">
    <property type="entry name" value="Znf_RING"/>
</dbReference>
<keyword evidence="13" id="KW-1185">Reference proteome</keyword>
<dbReference type="InterPro" id="IPR051653">
    <property type="entry name" value="E3_ligase_sorting_rcpt"/>
</dbReference>
<organism evidence="12 13">
    <name type="scientific">Caerostris darwini</name>
    <dbReference type="NCBI Taxonomy" id="1538125"/>
    <lineage>
        <taxon>Eukaryota</taxon>
        <taxon>Metazoa</taxon>
        <taxon>Ecdysozoa</taxon>
        <taxon>Arthropoda</taxon>
        <taxon>Chelicerata</taxon>
        <taxon>Arachnida</taxon>
        <taxon>Araneae</taxon>
        <taxon>Araneomorphae</taxon>
        <taxon>Entelegynae</taxon>
        <taxon>Araneoidea</taxon>
        <taxon>Araneidae</taxon>
        <taxon>Caerostris</taxon>
    </lineage>
</organism>
<evidence type="ECO:0000256" key="1">
    <source>
        <dbReference type="ARBA" id="ARBA00004167"/>
    </source>
</evidence>
<evidence type="ECO:0000256" key="8">
    <source>
        <dbReference type="PROSITE-ProRule" id="PRU00175"/>
    </source>
</evidence>
<evidence type="ECO:0000256" key="9">
    <source>
        <dbReference type="SAM" id="MobiDB-lite"/>
    </source>
</evidence>
<sequence length="358" mass="40516">MWKFYGTIFFTFIILGEGFIIIFDGDVSIDEFSDTELSFTKPLEKHGIEGRIVYADPPDACSEISKPPDTNCSENWIVLIAGNACNYQTKVMHAELVGFSAAVIYNLRGRDNKLNRLPHGYFPNISAVAIKTSYGIIIRENYLYSMNDRYRVSMYPNNFFDFTTFLLLFLLVSGTFIIIVLAFLVLDIADIQKFVFKSACISNKIVKYVQLAHAARDSRLSSQHLRQLQVTTYQKGDPYETCAICLEDYKNKDKLRILPCLHGYHVKCIDPWLTENKRFCPVCKKKVIVTGQFSGTDVESDVENRAEIAPLLQNYGGSVSFTNYQAMSENAASFQNTQPSSIGETITQNSSTSRVERS</sequence>
<keyword evidence="3" id="KW-0479">Metal-binding</keyword>
<dbReference type="Gene3D" id="3.30.40.10">
    <property type="entry name" value="Zinc/RING finger domain, C3HC4 (zinc finger)"/>
    <property type="match status" value="1"/>
</dbReference>
<comment type="caution">
    <text evidence="12">The sequence shown here is derived from an EMBL/GenBank/DDBJ whole genome shotgun (WGS) entry which is preliminary data.</text>
</comment>
<keyword evidence="4 8" id="KW-0863">Zinc-finger</keyword>
<dbReference type="Proteomes" id="UP001054837">
    <property type="component" value="Unassembled WGS sequence"/>
</dbReference>
<evidence type="ECO:0000256" key="4">
    <source>
        <dbReference type="ARBA" id="ARBA00022771"/>
    </source>
</evidence>
<evidence type="ECO:0000313" key="13">
    <source>
        <dbReference type="Proteomes" id="UP001054837"/>
    </source>
</evidence>
<dbReference type="GO" id="GO:0016020">
    <property type="term" value="C:membrane"/>
    <property type="evidence" value="ECO:0007669"/>
    <property type="project" value="UniProtKB-SubCell"/>
</dbReference>
<reference evidence="12 13" key="1">
    <citation type="submission" date="2021-06" db="EMBL/GenBank/DDBJ databases">
        <title>Caerostris darwini draft genome.</title>
        <authorList>
            <person name="Kono N."/>
            <person name="Arakawa K."/>
        </authorList>
    </citation>
    <scope>NUCLEOTIDE SEQUENCE [LARGE SCALE GENOMIC DNA]</scope>
</reference>
<protein>
    <submittedName>
        <fullName evidence="12">E3 ubiquitin-protein ligase RNF167</fullName>
    </submittedName>
</protein>
<keyword evidence="5" id="KW-0862">Zinc</keyword>
<dbReference type="EMBL" id="BPLQ01003811">
    <property type="protein sequence ID" value="GIY03478.1"/>
    <property type="molecule type" value="Genomic_DNA"/>
</dbReference>
<dbReference type="InterPro" id="IPR013083">
    <property type="entry name" value="Znf_RING/FYVE/PHD"/>
</dbReference>
<gene>
    <name evidence="12" type="primary">RNF167</name>
    <name evidence="12" type="ORF">CDAR_622622</name>
</gene>
<dbReference type="InterPro" id="IPR003137">
    <property type="entry name" value="PA_domain"/>
</dbReference>
<keyword evidence="2 10" id="KW-0812">Transmembrane</keyword>
<name>A0AAV4Q1F5_9ARAC</name>